<dbReference type="GO" id="GO:0006886">
    <property type="term" value="P:intracellular protein transport"/>
    <property type="evidence" value="ECO:0007669"/>
    <property type="project" value="InterPro"/>
</dbReference>
<organism evidence="10 11">
    <name type="scientific">Armillaria ostoyae</name>
    <name type="common">Armillaria root rot fungus</name>
    <dbReference type="NCBI Taxonomy" id="47428"/>
    <lineage>
        <taxon>Eukaryota</taxon>
        <taxon>Fungi</taxon>
        <taxon>Dikarya</taxon>
        <taxon>Basidiomycota</taxon>
        <taxon>Agaricomycotina</taxon>
        <taxon>Agaricomycetes</taxon>
        <taxon>Agaricomycetidae</taxon>
        <taxon>Agaricales</taxon>
        <taxon>Marasmiineae</taxon>
        <taxon>Physalacriaceae</taxon>
        <taxon>Armillaria</taxon>
    </lineage>
</organism>
<keyword evidence="11" id="KW-1185">Reference proteome</keyword>
<dbReference type="GO" id="GO:0000149">
    <property type="term" value="F:SNARE binding"/>
    <property type="evidence" value="ECO:0007669"/>
    <property type="project" value="TreeGrafter"/>
</dbReference>
<dbReference type="InterPro" id="IPR029006">
    <property type="entry name" value="ADF-H/Gelsolin-like_dom_sf"/>
</dbReference>
<dbReference type="EMBL" id="FUEG01000014">
    <property type="protein sequence ID" value="SJL11445.1"/>
    <property type="molecule type" value="Genomic_DNA"/>
</dbReference>
<evidence type="ECO:0000256" key="3">
    <source>
        <dbReference type="ARBA" id="ARBA00022927"/>
    </source>
</evidence>
<evidence type="ECO:0000256" key="4">
    <source>
        <dbReference type="SAM" id="MobiDB-lite"/>
    </source>
</evidence>
<evidence type="ECO:0000259" key="7">
    <source>
        <dbReference type="Pfam" id="PF04811"/>
    </source>
</evidence>
<evidence type="ECO:0000259" key="6">
    <source>
        <dbReference type="Pfam" id="PF04810"/>
    </source>
</evidence>
<feature type="domain" description="Gelsolin-like" evidence="5">
    <location>
        <begin position="704"/>
        <end position="763"/>
    </location>
</feature>
<dbReference type="Gene3D" id="2.60.40.1670">
    <property type="entry name" value="beta-sandwich domain of Sec23/24"/>
    <property type="match status" value="1"/>
</dbReference>
<dbReference type="InterPro" id="IPR007123">
    <property type="entry name" value="Gelsolin-like_dom"/>
</dbReference>
<dbReference type="Proteomes" id="UP000219338">
    <property type="component" value="Unassembled WGS sequence"/>
</dbReference>
<dbReference type="Pfam" id="PF00626">
    <property type="entry name" value="Gelsolin"/>
    <property type="match status" value="1"/>
</dbReference>
<proteinExistence type="inferred from homology"/>
<dbReference type="GO" id="GO:0030127">
    <property type="term" value="C:COPII vesicle coat"/>
    <property type="evidence" value="ECO:0007669"/>
    <property type="project" value="InterPro"/>
</dbReference>
<dbReference type="AlphaFoldDB" id="A0A284RRY6"/>
<evidence type="ECO:0000259" key="8">
    <source>
        <dbReference type="Pfam" id="PF04815"/>
    </source>
</evidence>
<dbReference type="STRING" id="47428.A0A284RRY6"/>
<dbReference type="SUPFAM" id="SSF81811">
    <property type="entry name" value="Helical domain of Sec23/24"/>
    <property type="match status" value="1"/>
</dbReference>
<evidence type="ECO:0000313" key="10">
    <source>
        <dbReference type="EMBL" id="SJL11445.1"/>
    </source>
</evidence>
<accession>A0A284RRY6</accession>
<dbReference type="InterPro" id="IPR012990">
    <property type="entry name" value="Beta-sandwich_Sec23_24"/>
</dbReference>
<dbReference type="OrthoDB" id="49016at2759"/>
<dbReference type="InterPro" id="IPR006900">
    <property type="entry name" value="Sec23/24_helical_dom"/>
</dbReference>
<name>A0A284RRY6_ARMOS</name>
<keyword evidence="3" id="KW-0653">Protein transport</keyword>
<evidence type="ECO:0000313" key="11">
    <source>
        <dbReference type="Proteomes" id="UP000219338"/>
    </source>
</evidence>
<dbReference type="PANTHER" id="PTHR13803:SF4">
    <property type="entry name" value="SECRETORY 24CD, ISOFORM C"/>
    <property type="match status" value="1"/>
</dbReference>
<dbReference type="OMA" id="INPFMTF"/>
<evidence type="ECO:0000259" key="9">
    <source>
        <dbReference type="Pfam" id="PF08033"/>
    </source>
</evidence>
<reference evidence="11" key="1">
    <citation type="journal article" date="2017" name="Nat. Ecol. Evol.">
        <title>Genome expansion and lineage-specific genetic innovations in the forest pathogenic fungi Armillaria.</title>
        <authorList>
            <person name="Sipos G."/>
            <person name="Prasanna A.N."/>
            <person name="Walter M.C."/>
            <person name="O'Connor E."/>
            <person name="Balint B."/>
            <person name="Krizsan K."/>
            <person name="Kiss B."/>
            <person name="Hess J."/>
            <person name="Varga T."/>
            <person name="Slot J."/>
            <person name="Riley R."/>
            <person name="Boka B."/>
            <person name="Rigling D."/>
            <person name="Barry K."/>
            <person name="Lee J."/>
            <person name="Mihaltcheva S."/>
            <person name="LaButti K."/>
            <person name="Lipzen A."/>
            <person name="Waldron R."/>
            <person name="Moloney N.M."/>
            <person name="Sperisen C."/>
            <person name="Kredics L."/>
            <person name="Vagvoelgyi C."/>
            <person name="Patrignani A."/>
            <person name="Fitzpatrick D."/>
            <person name="Nagy I."/>
            <person name="Doyle S."/>
            <person name="Anderson J.B."/>
            <person name="Grigoriev I.V."/>
            <person name="Gueldener U."/>
            <person name="Muensterkoetter M."/>
            <person name="Nagy L.G."/>
        </authorList>
    </citation>
    <scope>NUCLEOTIDE SEQUENCE [LARGE SCALE GENOMIC DNA]</scope>
    <source>
        <strain evidence="11">C18/9</strain>
    </source>
</reference>
<dbReference type="SUPFAM" id="SSF81995">
    <property type="entry name" value="beta-sandwich domain of Sec23/24"/>
    <property type="match status" value="1"/>
</dbReference>
<dbReference type="PANTHER" id="PTHR13803">
    <property type="entry name" value="SEC24-RELATED PROTEIN"/>
    <property type="match status" value="1"/>
</dbReference>
<dbReference type="Gene3D" id="3.40.50.410">
    <property type="entry name" value="von Willebrand factor, type A domain"/>
    <property type="match status" value="1"/>
</dbReference>
<dbReference type="Pfam" id="PF08033">
    <property type="entry name" value="Sec23_BS"/>
    <property type="match status" value="1"/>
</dbReference>
<dbReference type="SUPFAM" id="SSF82754">
    <property type="entry name" value="C-terminal, gelsolin-like domain of Sec23/24"/>
    <property type="match status" value="1"/>
</dbReference>
<feature type="region of interest" description="Disordered" evidence="4">
    <location>
        <begin position="1"/>
        <end position="32"/>
    </location>
</feature>
<sequence length="834" mass="93525">MYPASHIPQPPHTTGFSYKGLRPRIEPSQVPSPVEAIEKDRDRWQNQPYMTLPGQQPPLSTTDFRVIDQGNSSPKFVRASTWAFPYTSRLASDCNIPLAAVFQPFAELDSQEEPVPLVETNPARCERCRTYINPWCTWTSSGGRWKCNLCGHETEVSAEYFCNLDENGNRMDRLQRPELLAGTVDFAVPDEYWASHPPSGLTRPYFSMEPPPTGIRQPQPLNYVFAFDVSSEAVQSGFLQTACNALITILYGGVDEEGMPLDSCFPPESQIAIFTFDRGIHFYDLMSDQVSMFIVPDIDEVFIPFHHGLFVSPAERKDIITNFLDALPARFADSYVPEAALGSAIRVCQAALVGRGGQVVLFQSVLPSIGAGALQGQPNESDMYDTAQEKKLYKPRDPIWTQMGEECAEDGIGVNMFLGMSKFIDIGSIGAVSSLSGGDIYFYPRFDPIRDGVVLRSQLQRLMRRMVGYNCMVRVRCSKGVRVSEYYGNFHRQSPTDLEFGVLDADKAFSVILEHTGSLSTREYVYLQCAVLYTTVEGDRRVRVLNLALQVVELAGNVFMYADNDTVVCHLMRHAIMHTKKSNMAHIREDLTENCSSLLLGYRNKCASATAASQLVLPEAFRSLPMYTLGIVKSKPIKAGTVSSDVRNYHAHRLMSASVRHLIQHVYPSLLALHDLDHEVALPDPVTGEITIPSITRDTHMCMEPNGLYLIDNMEVIIFWIGNSVSPQILLDLFAVEDIMNLDIHMPRLPVLQTRLSSQVRNIITHNRLKRGYTPKMLLARQNMDAAEIEFSDMLIEDQNNGTMSYVDFLTVVHKQISHVLTGGFEPTAMRSPW</sequence>
<dbReference type="GO" id="GO:0008270">
    <property type="term" value="F:zinc ion binding"/>
    <property type="evidence" value="ECO:0007669"/>
    <property type="project" value="InterPro"/>
</dbReference>
<dbReference type="InterPro" id="IPR006896">
    <property type="entry name" value="Sec23/24_trunk_dom"/>
</dbReference>
<dbReference type="InterPro" id="IPR036174">
    <property type="entry name" value="Znf_Sec23_Sec24_sf"/>
</dbReference>
<feature type="domain" description="Sec23/Sec24 beta-sandwich" evidence="9">
    <location>
        <begin position="468"/>
        <end position="552"/>
    </location>
</feature>
<dbReference type="InterPro" id="IPR036180">
    <property type="entry name" value="Gelsolin-like_dom_sf"/>
</dbReference>
<evidence type="ECO:0000256" key="1">
    <source>
        <dbReference type="ARBA" id="ARBA00008334"/>
    </source>
</evidence>
<dbReference type="InterPro" id="IPR036175">
    <property type="entry name" value="Sec23/24_helical_dom_sf"/>
</dbReference>
<gene>
    <name evidence="10" type="ORF">ARMOST_14848</name>
</gene>
<dbReference type="Pfam" id="PF04811">
    <property type="entry name" value="Sec23_trunk"/>
    <property type="match status" value="1"/>
</dbReference>
<dbReference type="Gene3D" id="2.30.30.380">
    <property type="entry name" value="Zn-finger domain of Sec23/24"/>
    <property type="match status" value="1"/>
</dbReference>
<dbReference type="InterPro" id="IPR006895">
    <property type="entry name" value="Znf_Sec23_Sec24"/>
</dbReference>
<dbReference type="GO" id="GO:0070971">
    <property type="term" value="C:endoplasmic reticulum exit site"/>
    <property type="evidence" value="ECO:0007669"/>
    <property type="project" value="TreeGrafter"/>
</dbReference>
<evidence type="ECO:0000256" key="2">
    <source>
        <dbReference type="ARBA" id="ARBA00022448"/>
    </source>
</evidence>
<feature type="domain" description="Zinc finger Sec23/Sec24-type" evidence="6">
    <location>
        <begin position="122"/>
        <end position="160"/>
    </location>
</feature>
<keyword evidence="2" id="KW-0813">Transport</keyword>
<dbReference type="SUPFAM" id="SSF82919">
    <property type="entry name" value="Zn-finger domain of Sec23/24"/>
    <property type="match status" value="1"/>
</dbReference>
<dbReference type="Pfam" id="PF04810">
    <property type="entry name" value="zf-Sec23_Sec24"/>
    <property type="match status" value="1"/>
</dbReference>
<dbReference type="SUPFAM" id="SSF53300">
    <property type="entry name" value="vWA-like"/>
    <property type="match status" value="1"/>
</dbReference>
<protein>
    <submittedName>
        <fullName evidence="10">Related to Protein transport protein Sec24C</fullName>
    </submittedName>
</protein>
<dbReference type="Pfam" id="PF04815">
    <property type="entry name" value="Sec23_helical"/>
    <property type="match status" value="1"/>
</dbReference>
<dbReference type="GO" id="GO:0090110">
    <property type="term" value="P:COPII-coated vesicle cargo loading"/>
    <property type="evidence" value="ECO:0007669"/>
    <property type="project" value="TreeGrafter"/>
</dbReference>
<comment type="similarity">
    <text evidence="1">Belongs to the SEC23/SEC24 family. SEC24 subfamily.</text>
</comment>
<dbReference type="InterPro" id="IPR036465">
    <property type="entry name" value="vWFA_dom_sf"/>
</dbReference>
<evidence type="ECO:0000259" key="5">
    <source>
        <dbReference type="Pfam" id="PF00626"/>
    </source>
</evidence>
<feature type="domain" description="Sec23/Sec24 trunk" evidence="7">
    <location>
        <begin position="218"/>
        <end position="462"/>
    </location>
</feature>
<dbReference type="Gene3D" id="1.20.120.730">
    <property type="entry name" value="Sec23/Sec24 helical domain"/>
    <property type="match status" value="1"/>
</dbReference>
<dbReference type="InterPro" id="IPR050550">
    <property type="entry name" value="SEC23_SEC24_subfamily"/>
</dbReference>
<dbReference type="Gene3D" id="3.40.20.10">
    <property type="entry name" value="Severin"/>
    <property type="match status" value="1"/>
</dbReference>
<feature type="domain" description="Sec23/Sec24 helical" evidence="8">
    <location>
        <begin position="563"/>
        <end position="663"/>
    </location>
</feature>